<reference evidence="1 2" key="1">
    <citation type="submission" date="2016-10" db="EMBL/GenBank/DDBJ databases">
        <authorList>
            <person name="de Groot N.N."/>
        </authorList>
    </citation>
    <scope>NUCLEOTIDE SEQUENCE [LARGE SCALE GENOMIC DNA]</scope>
    <source>
        <strain evidence="1 2">CGMCC 1.10238</strain>
    </source>
</reference>
<keyword evidence="1" id="KW-0946">Virion</keyword>
<accession>A0A1H8MI75</accession>
<evidence type="ECO:0000313" key="1">
    <source>
        <dbReference type="EMBL" id="SEO17019.1"/>
    </source>
</evidence>
<dbReference type="AlphaFoldDB" id="A0A1H8MI75"/>
<gene>
    <name evidence="1" type="ORF">SAMN04487895_105244</name>
</gene>
<name>A0A1H8MI75_9BACL</name>
<dbReference type="Proteomes" id="UP000198809">
    <property type="component" value="Unassembled WGS sequence"/>
</dbReference>
<protein>
    <submittedName>
        <fullName evidence="1">Spore coat protein JA</fullName>
    </submittedName>
</protein>
<dbReference type="EMBL" id="FODH01000005">
    <property type="protein sequence ID" value="SEO17019.1"/>
    <property type="molecule type" value="Genomic_DNA"/>
</dbReference>
<proteinExistence type="predicted"/>
<evidence type="ECO:0000313" key="2">
    <source>
        <dbReference type="Proteomes" id="UP000198809"/>
    </source>
</evidence>
<organism evidence="1 2">
    <name type="scientific">Paenibacillus sophorae</name>
    <dbReference type="NCBI Taxonomy" id="1333845"/>
    <lineage>
        <taxon>Bacteria</taxon>
        <taxon>Bacillati</taxon>
        <taxon>Bacillota</taxon>
        <taxon>Bacilli</taxon>
        <taxon>Bacillales</taxon>
        <taxon>Paenibacillaceae</taxon>
        <taxon>Paenibacillus</taxon>
    </lineage>
</organism>
<keyword evidence="1" id="KW-0167">Capsid protein</keyword>
<dbReference type="Pfam" id="PF11007">
    <property type="entry name" value="CotJA"/>
    <property type="match status" value="1"/>
</dbReference>
<sequence>MSTQPLNSQAFNPQAINAQAFNPQALYPQASNPQALNLQASNPQVSNLQAPNPQLSNSEVRYYTPFRGPFDPCPPIPCKTYVVPPQLFLGFQPPNLPQFNLPEALRFGTLWPALFSPYSPQIRGGN</sequence>
<dbReference type="InterPro" id="IPR020256">
    <property type="entry name" value="Spore_coat_CotJA"/>
</dbReference>
<dbReference type="STRING" id="1333845.SAMN04487895_105244"/>